<feature type="compositionally biased region" description="Polar residues" evidence="1">
    <location>
        <begin position="232"/>
        <end position="241"/>
    </location>
</feature>
<keyword evidence="3" id="KW-1185">Reference proteome</keyword>
<dbReference type="Proteomes" id="UP000233551">
    <property type="component" value="Unassembled WGS sequence"/>
</dbReference>
<dbReference type="AlphaFoldDB" id="A0A2I0LEF4"/>
<evidence type="ECO:0000313" key="2">
    <source>
        <dbReference type="EMBL" id="PKI79040.1"/>
    </source>
</evidence>
<proteinExistence type="predicted"/>
<feature type="compositionally biased region" description="Basic and acidic residues" evidence="1">
    <location>
        <begin position="205"/>
        <end position="221"/>
    </location>
</feature>
<evidence type="ECO:0000256" key="1">
    <source>
        <dbReference type="SAM" id="MobiDB-lite"/>
    </source>
</evidence>
<feature type="region of interest" description="Disordered" evidence="1">
    <location>
        <begin position="61"/>
        <end position="80"/>
    </location>
</feature>
<feature type="region of interest" description="Disordered" evidence="1">
    <location>
        <begin position="171"/>
        <end position="241"/>
    </location>
</feature>
<evidence type="ECO:0000313" key="3">
    <source>
        <dbReference type="Proteomes" id="UP000233551"/>
    </source>
</evidence>
<feature type="compositionally biased region" description="Gly residues" evidence="1">
    <location>
        <begin position="176"/>
        <end position="201"/>
    </location>
</feature>
<accession>A0A2I0LEF4</accession>
<dbReference type="EMBL" id="PGOL01000020">
    <property type="protein sequence ID" value="PKI79040.1"/>
    <property type="molecule type" value="Genomic_DNA"/>
</dbReference>
<gene>
    <name evidence="2" type="ORF">CRG98_000583</name>
</gene>
<name>A0A2I0LEF4_PUNGR</name>
<comment type="caution">
    <text evidence="2">The sequence shown here is derived from an EMBL/GenBank/DDBJ whole genome shotgun (WGS) entry which is preliminary data.</text>
</comment>
<protein>
    <submittedName>
        <fullName evidence="2">Uncharacterized protein</fullName>
    </submittedName>
</protein>
<reference evidence="2 3" key="1">
    <citation type="submission" date="2017-11" db="EMBL/GenBank/DDBJ databases">
        <title>De-novo sequencing of pomegranate (Punica granatum L.) genome.</title>
        <authorList>
            <person name="Akparov Z."/>
            <person name="Amiraslanov A."/>
            <person name="Hajiyeva S."/>
            <person name="Abbasov M."/>
            <person name="Kaur K."/>
            <person name="Hamwieh A."/>
            <person name="Solovyev V."/>
            <person name="Salamov A."/>
            <person name="Braich B."/>
            <person name="Kosarev P."/>
            <person name="Mahmoud A."/>
            <person name="Hajiyev E."/>
            <person name="Babayeva S."/>
            <person name="Izzatullayeva V."/>
            <person name="Mammadov A."/>
            <person name="Mammadov A."/>
            <person name="Sharifova S."/>
            <person name="Ojaghi J."/>
            <person name="Eynullazada K."/>
            <person name="Bayramov B."/>
            <person name="Abdulazimova A."/>
            <person name="Shahmuradov I."/>
        </authorList>
    </citation>
    <scope>NUCLEOTIDE SEQUENCE [LARGE SCALE GENOMIC DNA]</scope>
    <source>
        <strain evidence="3">cv. AG2017</strain>
        <tissue evidence="2">Leaf</tissue>
    </source>
</reference>
<sequence>MVPADLILWVPHGLEVARAARQVRVPKGRVGYRPARNVNLRTRTFRFRIISALAKLGVSFTPRPGQLTGPRPSGRKQVVSTPSHACPSLVPLEAGRSQAVRFGRAHAGLDESTFKSIQCQCPPSVYFCLTKTSESTTTGELEGGLPVLVRQCPCLEERGVHRSGALNEVCGRRSTVGGGQRGGGRGPRASNGGWGWEGQTGLGPTEDRLHHEESRGPRAESAKQSVMEEMTPTGQHRSGRN</sequence>
<organism evidence="2 3">
    <name type="scientific">Punica granatum</name>
    <name type="common">Pomegranate</name>
    <dbReference type="NCBI Taxonomy" id="22663"/>
    <lineage>
        <taxon>Eukaryota</taxon>
        <taxon>Viridiplantae</taxon>
        <taxon>Streptophyta</taxon>
        <taxon>Embryophyta</taxon>
        <taxon>Tracheophyta</taxon>
        <taxon>Spermatophyta</taxon>
        <taxon>Magnoliopsida</taxon>
        <taxon>eudicotyledons</taxon>
        <taxon>Gunneridae</taxon>
        <taxon>Pentapetalae</taxon>
        <taxon>rosids</taxon>
        <taxon>malvids</taxon>
        <taxon>Myrtales</taxon>
        <taxon>Lythraceae</taxon>
        <taxon>Punica</taxon>
    </lineage>
</organism>